<evidence type="ECO:0000256" key="1">
    <source>
        <dbReference type="SAM" id="MobiDB-lite"/>
    </source>
</evidence>
<dbReference type="EMBL" id="JANPWB010000003">
    <property type="protein sequence ID" value="KAJ1198087.1"/>
    <property type="molecule type" value="Genomic_DNA"/>
</dbReference>
<sequence>MRHSPVPLGPARRFSLATPGKLSSPPTEGAPGPEPPLLLAAASRGAIPLSSGRPDTRAPGFNSPPGLVIAAPSLSSRSRLGVRKSVPPLDLSPRHVPCAAHMVMVLGWGSFMKIIEGPTGTDRLCSRHLGRSSHAPSQSQT</sequence>
<dbReference type="Proteomes" id="UP001066276">
    <property type="component" value="Chromosome 2_1"/>
</dbReference>
<protein>
    <submittedName>
        <fullName evidence="2">Uncharacterized protein</fullName>
    </submittedName>
</protein>
<dbReference type="AlphaFoldDB" id="A0AAV7VBF4"/>
<feature type="compositionally biased region" description="Low complexity" evidence="1">
    <location>
        <begin position="25"/>
        <end position="42"/>
    </location>
</feature>
<evidence type="ECO:0000313" key="3">
    <source>
        <dbReference type="Proteomes" id="UP001066276"/>
    </source>
</evidence>
<evidence type="ECO:0000313" key="2">
    <source>
        <dbReference type="EMBL" id="KAJ1198087.1"/>
    </source>
</evidence>
<proteinExistence type="predicted"/>
<comment type="caution">
    <text evidence="2">The sequence shown here is derived from an EMBL/GenBank/DDBJ whole genome shotgun (WGS) entry which is preliminary data.</text>
</comment>
<accession>A0AAV7VBF4</accession>
<name>A0AAV7VBF4_PLEWA</name>
<keyword evidence="3" id="KW-1185">Reference proteome</keyword>
<reference evidence="2" key="1">
    <citation type="journal article" date="2022" name="bioRxiv">
        <title>Sequencing and chromosome-scale assembly of the giantPleurodeles waltlgenome.</title>
        <authorList>
            <person name="Brown T."/>
            <person name="Elewa A."/>
            <person name="Iarovenko S."/>
            <person name="Subramanian E."/>
            <person name="Araus A.J."/>
            <person name="Petzold A."/>
            <person name="Susuki M."/>
            <person name="Suzuki K.-i.T."/>
            <person name="Hayashi T."/>
            <person name="Toyoda A."/>
            <person name="Oliveira C."/>
            <person name="Osipova E."/>
            <person name="Leigh N.D."/>
            <person name="Simon A."/>
            <person name="Yun M.H."/>
        </authorList>
    </citation>
    <scope>NUCLEOTIDE SEQUENCE</scope>
    <source>
        <strain evidence="2">20211129_DDA</strain>
        <tissue evidence="2">Liver</tissue>
    </source>
</reference>
<gene>
    <name evidence="2" type="ORF">NDU88_001931</name>
</gene>
<organism evidence="2 3">
    <name type="scientific">Pleurodeles waltl</name>
    <name type="common">Iberian ribbed newt</name>
    <dbReference type="NCBI Taxonomy" id="8319"/>
    <lineage>
        <taxon>Eukaryota</taxon>
        <taxon>Metazoa</taxon>
        <taxon>Chordata</taxon>
        <taxon>Craniata</taxon>
        <taxon>Vertebrata</taxon>
        <taxon>Euteleostomi</taxon>
        <taxon>Amphibia</taxon>
        <taxon>Batrachia</taxon>
        <taxon>Caudata</taxon>
        <taxon>Salamandroidea</taxon>
        <taxon>Salamandridae</taxon>
        <taxon>Pleurodelinae</taxon>
        <taxon>Pleurodeles</taxon>
    </lineage>
</organism>
<feature type="region of interest" description="Disordered" evidence="1">
    <location>
        <begin position="1"/>
        <end position="67"/>
    </location>
</feature>